<dbReference type="InterPro" id="IPR013151">
    <property type="entry name" value="Immunoglobulin_dom"/>
</dbReference>
<dbReference type="GO" id="GO:0005737">
    <property type="term" value="C:cytoplasm"/>
    <property type="evidence" value="ECO:0007669"/>
    <property type="project" value="UniProtKB-SubCell"/>
</dbReference>
<dbReference type="AlphaFoldDB" id="A0A0N5AEP2"/>
<dbReference type="Proteomes" id="UP000046393">
    <property type="component" value="Unplaced"/>
</dbReference>
<evidence type="ECO:0000256" key="4">
    <source>
        <dbReference type="ARBA" id="ARBA00023157"/>
    </source>
</evidence>
<feature type="domain" description="Ig-like" evidence="6">
    <location>
        <begin position="985"/>
        <end position="1073"/>
    </location>
</feature>
<dbReference type="PANTHER" id="PTHR35971:SF5">
    <property type="entry name" value="OBSCURIN LIKE CYTOSKELETAL ADAPTOR 1"/>
    <property type="match status" value="1"/>
</dbReference>
<feature type="region of interest" description="Disordered" evidence="5">
    <location>
        <begin position="459"/>
        <end position="491"/>
    </location>
</feature>
<evidence type="ECO:0000259" key="6">
    <source>
        <dbReference type="PROSITE" id="PS50835"/>
    </source>
</evidence>
<dbReference type="Gene3D" id="2.60.40.10">
    <property type="entry name" value="Immunoglobulins"/>
    <property type="match status" value="3"/>
</dbReference>
<dbReference type="Pfam" id="PF07679">
    <property type="entry name" value="I-set"/>
    <property type="match status" value="1"/>
</dbReference>
<evidence type="ECO:0000313" key="7">
    <source>
        <dbReference type="Proteomes" id="UP000046393"/>
    </source>
</evidence>
<keyword evidence="4" id="KW-1015">Disulfide bond</keyword>
<dbReference type="InterPro" id="IPR052385">
    <property type="entry name" value="Obscurin/Obscurin-like_Reg"/>
</dbReference>
<comment type="subcellular location">
    <subcellularLocation>
        <location evidence="1">Cytoplasm</location>
    </subcellularLocation>
</comment>
<name>A0A0N5AEP2_9BILA</name>
<evidence type="ECO:0000256" key="1">
    <source>
        <dbReference type="ARBA" id="ARBA00004496"/>
    </source>
</evidence>
<dbReference type="InterPro" id="IPR007110">
    <property type="entry name" value="Ig-like_dom"/>
</dbReference>
<dbReference type="InterPro" id="IPR036179">
    <property type="entry name" value="Ig-like_dom_sf"/>
</dbReference>
<evidence type="ECO:0000256" key="3">
    <source>
        <dbReference type="ARBA" id="ARBA00022553"/>
    </source>
</evidence>
<evidence type="ECO:0000256" key="2">
    <source>
        <dbReference type="ARBA" id="ARBA00022490"/>
    </source>
</evidence>
<dbReference type="CDD" id="cd00096">
    <property type="entry name" value="Ig"/>
    <property type="match status" value="1"/>
</dbReference>
<dbReference type="InterPro" id="IPR003599">
    <property type="entry name" value="Ig_sub"/>
</dbReference>
<dbReference type="SUPFAM" id="SSF48726">
    <property type="entry name" value="Immunoglobulin"/>
    <property type="match status" value="3"/>
</dbReference>
<keyword evidence="3" id="KW-0597">Phosphoprotein</keyword>
<keyword evidence="7" id="KW-1185">Reference proteome</keyword>
<dbReference type="WBParaSite" id="SMUV_0000270801-mRNA-1">
    <property type="protein sequence ID" value="SMUV_0000270801-mRNA-1"/>
    <property type="gene ID" value="SMUV_0000270801"/>
</dbReference>
<dbReference type="STRING" id="451379.A0A0N5AEP2"/>
<proteinExistence type="predicted"/>
<dbReference type="InterPro" id="IPR013783">
    <property type="entry name" value="Ig-like_fold"/>
</dbReference>
<evidence type="ECO:0000313" key="8">
    <source>
        <dbReference type="WBParaSite" id="SMUV_0000270801-mRNA-1"/>
    </source>
</evidence>
<dbReference type="SMART" id="SM00409">
    <property type="entry name" value="IG"/>
    <property type="match status" value="3"/>
</dbReference>
<organism evidence="7 8">
    <name type="scientific">Syphacia muris</name>
    <dbReference type="NCBI Taxonomy" id="451379"/>
    <lineage>
        <taxon>Eukaryota</taxon>
        <taxon>Metazoa</taxon>
        <taxon>Ecdysozoa</taxon>
        <taxon>Nematoda</taxon>
        <taxon>Chromadorea</taxon>
        <taxon>Rhabditida</taxon>
        <taxon>Spirurina</taxon>
        <taxon>Oxyuridomorpha</taxon>
        <taxon>Oxyuroidea</taxon>
        <taxon>Oxyuridae</taxon>
        <taxon>Syphacia</taxon>
    </lineage>
</organism>
<dbReference type="InterPro" id="IPR013098">
    <property type="entry name" value="Ig_I-set"/>
</dbReference>
<feature type="domain" description="Ig-like" evidence="6">
    <location>
        <begin position="799"/>
        <end position="871"/>
    </location>
</feature>
<protein>
    <submittedName>
        <fullName evidence="8">Ig-like domain-containing protein</fullName>
    </submittedName>
</protein>
<dbReference type="PANTHER" id="PTHR35971">
    <property type="entry name" value="SI:DKEY-31G6.6"/>
    <property type="match status" value="1"/>
</dbReference>
<dbReference type="Pfam" id="PF00047">
    <property type="entry name" value="ig"/>
    <property type="match status" value="1"/>
</dbReference>
<feature type="domain" description="Ig-like" evidence="6">
    <location>
        <begin position="881"/>
        <end position="979"/>
    </location>
</feature>
<dbReference type="PROSITE" id="PS50835">
    <property type="entry name" value="IG_LIKE"/>
    <property type="match status" value="3"/>
</dbReference>
<reference evidence="8" key="1">
    <citation type="submission" date="2017-02" db="UniProtKB">
        <authorList>
            <consortium name="WormBaseParasite"/>
        </authorList>
    </citation>
    <scope>IDENTIFICATION</scope>
</reference>
<feature type="compositionally biased region" description="Basic and acidic residues" evidence="5">
    <location>
        <begin position="459"/>
        <end position="489"/>
    </location>
</feature>
<evidence type="ECO:0000256" key="5">
    <source>
        <dbReference type="SAM" id="MobiDB-lite"/>
    </source>
</evidence>
<sequence length="1111" mass="125978">MESCNILYEIFHSFSLSQKLEEVCRSSSAQKCQVMDARDQFVQQFALPVENIDSDYFFVRDVQHGKASQNFEVRNYFEVFQIVKVAESLAKSLRNFESGTSVLTGLDSRVLKRISGFENEEVIKTNPEDQHNFVRPCRCFSNSCDFAKNLPALLDDVSEIERAIFEVSERILNHESVSNAHAELNEELLKATLESAITQFRHNHLSMDDKFVCESLKSMISSTSEKSDKSKWGHPLELESLQPDKKRFSKDVGLLLSEPIETKVYEESVEDKMQKELLRQEEVNSFNMEKKDCLDVERMSSPETINQFSNTNQLDGQDFSHKSFSSNLSTLLSRLKINLVSAMKVLKQRNRRSRSPVKNRRKIYSRTGFFDKKNASININILRWLEEECADAEFTFYQSGIICKEEVYFHIDCGEIESKKVKEIVIPVLDADIGEDYDNEQDTSVLRKFMCFKRESRKGSPEDFQYKPQVDRRQDKHVQKSSLREKPTAEDELELPDLKPGINLPSDLRFYFEDLLERDEIKLDNLLDHTTDKAKEDNALCGKGECGNCNYSGGSSRLSTFQPKTEELDCLHVENVSSSLSQNTNTFSDTSIGGHTKIEERASSILDHEVTVQLNAFEEVSINVKWKRRPQKFKVDAELVPELLEKLQSSVEKTEYEVIIEQAEDEQSCGFVFVKSEVETVAFHLNNLENVSFEKSLSRNGGSIEPLLFQDIMKKKSNYENLDRSDEFVSVVINARSERDCASALLEEIAWGSVSFFTSYIGSEKEEEITECSSSQSVSKESSNVSLTTVCGGQNVFSDSFESLDVPTYILKEGSTATITCELNSLTNTEVVWYKGKKQIEFIPGKVDRVSHDLVEVLVISAISLEDSDIYNILVNGRLYPVACLIVELETVDKQFVNFLNPPQTLFVMEGQPAVLSCQLSEPVENLIWIKGGQAIHSNHRITVTSDKNGCYGIHINNTTIEDQGTYYAHIGKQVSTVTLIVEEPSQEKEVTVTASGTESDDDDYQEYVVPEGCTATIACELEDSDRVCELVWKRDGKTINYNDNTRIEHVINGLKHYLVIHNAHPSDSACYSVCFDTVEFKIAHVIVSNSTSTYAALPLKHISSSSLNKI</sequence>
<accession>A0A0N5AEP2</accession>
<keyword evidence="2" id="KW-0963">Cytoplasm</keyword>